<protein>
    <submittedName>
        <fullName evidence="1">Uncharacterized protein</fullName>
    </submittedName>
</protein>
<evidence type="ECO:0000313" key="1">
    <source>
        <dbReference type="EMBL" id="EEF80984.1"/>
    </source>
</evidence>
<accession>C0N2L8</accession>
<evidence type="ECO:0000313" key="2">
    <source>
        <dbReference type="Proteomes" id="UP000004679"/>
    </source>
</evidence>
<name>C0N2L8_9GAMM</name>
<proteinExistence type="predicted"/>
<reference evidence="1 2" key="1">
    <citation type="journal article" date="2011" name="J. Bacteriol.">
        <title>Draft genome sequence of the chemolithoheterotrophic, halophilic methylotroph Methylophaga thiooxydans DMS010.</title>
        <authorList>
            <person name="Boden R."/>
            <person name="Ferriera S."/>
            <person name="Johnson J."/>
            <person name="Kelly D.P."/>
            <person name="Murrell J.C."/>
            <person name="Schafer H."/>
        </authorList>
    </citation>
    <scope>NUCLEOTIDE SEQUENCE [LARGE SCALE GENOMIC DNA]</scope>
    <source>
        <strain evidence="1 2">DMS010</strain>
    </source>
</reference>
<dbReference type="Proteomes" id="UP000004679">
    <property type="component" value="Unassembled WGS sequence"/>
</dbReference>
<dbReference type="AlphaFoldDB" id="C0N2L8"/>
<sequence>MATPACRPETVFESATVDIQHCPDCQMIHLTMGSITIRMTEQHFSQYAQDVSKGLFELNAAPYQSGLRVMM</sequence>
<gene>
    <name evidence="1" type="ORF">MDMS009_396</name>
</gene>
<organism evidence="1 2">
    <name type="scientific">Methylophaga thiooxydans DMS010</name>
    <dbReference type="NCBI Taxonomy" id="637616"/>
    <lineage>
        <taxon>Bacteria</taxon>
        <taxon>Pseudomonadati</taxon>
        <taxon>Pseudomonadota</taxon>
        <taxon>Gammaproteobacteria</taxon>
        <taxon>Thiotrichales</taxon>
        <taxon>Piscirickettsiaceae</taxon>
        <taxon>Methylophaga</taxon>
    </lineage>
</organism>
<dbReference type="EMBL" id="GG657885">
    <property type="protein sequence ID" value="EEF80984.1"/>
    <property type="molecule type" value="Genomic_DNA"/>
</dbReference>
<dbReference type="HOGENOM" id="CLU_2717748_0_0_6"/>
<keyword evidence="2" id="KW-1185">Reference proteome</keyword>
<dbReference type="RefSeq" id="WP_008290193.1">
    <property type="nucleotide sequence ID" value="NZ_GG657885.1"/>
</dbReference>
<dbReference type="OrthoDB" id="5609390at2"/>